<dbReference type="GO" id="GO:0005886">
    <property type="term" value="C:plasma membrane"/>
    <property type="evidence" value="ECO:0007669"/>
    <property type="project" value="UniProtKB-SubCell"/>
</dbReference>
<keyword evidence="9 10" id="KW-0472">Membrane</keyword>
<evidence type="ECO:0000256" key="10">
    <source>
        <dbReference type="SAM" id="Phobius"/>
    </source>
</evidence>
<dbReference type="InterPro" id="IPR007690">
    <property type="entry name" value="T2SS_GspM"/>
</dbReference>
<sequence>MTTMTLSKREKRLIITASLMAVPVLGYLLIYRPVTEMVRLSAQEASSSAARLDRVKTYITDTKQNGQANNLSAGKSLRTIMTESSSAAGVSINRLQPGSDGGLTVWLNAVEAPKLFSWLTVLEDEYGVSAVKASVQKTQGDTTTTGSVTAQVTFGALGSAQ</sequence>
<keyword evidence="8 10" id="KW-1133">Transmembrane helix</keyword>
<keyword evidence="5" id="KW-0997">Cell inner membrane</keyword>
<evidence type="ECO:0000256" key="6">
    <source>
        <dbReference type="ARBA" id="ARBA00022692"/>
    </source>
</evidence>
<evidence type="ECO:0000256" key="7">
    <source>
        <dbReference type="ARBA" id="ARBA00022927"/>
    </source>
</evidence>
<protein>
    <recommendedName>
        <fullName evidence="13">Type II secretion system protein M</fullName>
    </recommendedName>
</protein>
<evidence type="ECO:0000256" key="1">
    <source>
        <dbReference type="ARBA" id="ARBA00004377"/>
    </source>
</evidence>
<feature type="transmembrane region" description="Helical" evidence="10">
    <location>
        <begin position="12"/>
        <end position="31"/>
    </location>
</feature>
<dbReference type="InterPro" id="IPR023229">
    <property type="entry name" value="T2SS_M_periplasmic_sf"/>
</dbReference>
<dbReference type="EMBL" id="BNCI01000001">
    <property type="protein sequence ID" value="GHF17339.1"/>
    <property type="molecule type" value="Genomic_DNA"/>
</dbReference>
<keyword evidence="12" id="KW-1185">Reference proteome</keyword>
<keyword evidence="7" id="KW-0653">Protein transport</keyword>
<dbReference type="GO" id="GO:0015627">
    <property type="term" value="C:type II protein secretion system complex"/>
    <property type="evidence" value="ECO:0007669"/>
    <property type="project" value="InterPro"/>
</dbReference>
<accession>A0A919E5Z3</accession>
<comment type="subcellular location">
    <subcellularLocation>
        <location evidence="1">Cell inner membrane</location>
        <topology evidence="1">Single-pass membrane protein</topology>
    </subcellularLocation>
</comment>
<evidence type="ECO:0000256" key="2">
    <source>
        <dbReference type="ARBA" id="ARBA00010637"/>
    </source>
</evidence>
<dbReference type="Pfam" id="PF04612">
    <property type="entry name" value="T2SSM"/>
    <property type="match status" value="1"/>
</dbReference>
<comment type="caution">
    <text evidence="11">The sequence shown here is derived from an EMBL/GenBank/DDBJ whole genome shotgun (WGS) entry which is preliminary data.</text>
</comment>
<keyword evidence="4" id="KW-1003">Cell membrane</keyword>
<dbReference type="Gene3D" id="3.30.1360.100">
    <property type="entry name" value="General secretion pathway protein M, EpsM"/>
    <property type="match status" value="1"/>
</dbReference>
<dbReference type="GO" id="GO:0015628">
    <property type="term" value="P:protein secretion by the type II secretion system"/>
    <property type="evidence" value="ECO:0007669"/>
    <property type="project" value="InterPro"/>
</dbReference>
<organism evidence="11 12">
    <name type="scientific">Kordiimonas sediminis</name>
    <dbReference type="NCBI Taxonomy" id="1735581"/>
    <lineage>
        <taxon>Bacteria</taxon>
        <taxon>Pseudomonadati</taxon>
        <taxon>Pseudomonadota</taxon>
        <taxon>Alphaproteobacteria</taxon>
        <taxon>Kordiimonadales</taxon>
        <taxon>Kordiimonadaceae</taxon>
        <taxon>Kordiimonas</taxon>
    </lineage>
</organism>
<keyword evidence="6 10" id="KW-0812">Transmembrane</keyword>
<evidence type="ECO:0008006" key="13">
    <source>
        <dbReference type="Google" id="ProtNLM"/>
    </source>
</evidence>
<evidence type="ECO:0000313" key="11">
    <source>
        <dbReference type="EMBL" id="GHF17339.1"/>
    </source>
</evidence>
<keyword evidence="3" id="KW-0813">Transport</keyword>
<reference evidence="11" key="1">
    <citation type="journal article" date="2014" name="Int. J. Syst. Evol. Microbiol.">
        <title>Complete genome sequence of Corynebacterium casei LMG S-19264T (=DSM 44701T), isolated from a smear-ripened cheese.</title>
        <authorList>
            <consortium name="US DOE Joint Genome Institute (JGI-PGF)"/>
            <person name="Walter F."/>
            <person name="Albersmeier A."/>
            <person name="Kalinowski J."/>
            <person name="Ruckert C."/>
        </authorList>
    </citation>
    <scope>NUCLEOTIDE SEQUENCE</scope>
    <source>
        <strain evidence="11">KCTC 42590</strain>
    </source>
</reference>
<reference evidence="11" key="2">
    <citation type="submission" date="2020-09" db="EMBL/GenBank/DDBJ databases">
        <authorList>
            <person name="Sun Q."/>
            <person name="Kim S."/>
        </authorList>
    </citation>
    <scope>NUCLEOTIDE SEQUENCE</scope>
    <source>
        <strain evidence="11">KCTC 42590</strain>
    </source>
</reference>
<dbReference type="RefSeq" id="WP_191250404.1">
    <property type="nucleotide sequence ID" value="NZ_BNCI01000001.1"/>
</dbReference>
<evidence type="ECO:0000256" key="5">
    <source>
        <dbReference type="ARBA" id="ARBA00022519"/>
    </source>
</evidence>
<dbReference type="Proteomes" id="UP000630923">
    <property type="component" value="Unassembled WGS sequence"/>
</dbReference>
<evidence type="ECO:0000313" key="12">
    <source>
        <dbReference type="Proteomes" id="UP000630923"/>
    </source>
</evidence>
<evidence type="ECO:0000256" key="8">
    <source>
        <dbReference type="ARBA" id="ARBA00022989"/>
    </source>
</evidence>
<name>A0A919E5Z3_9PROT</name>
<evidence type="ECO:0000256" key="3">
    <source>
        <dbReference type="ARBA" id="ARBA00022448"/>
    </source>
</evidence>
<evidence type="ECO:0000256" key="9">
    <source>
        <dbReference type="ARBA" id="ARBA00023136"/>
    </source>
</evidence>
<dbReference type="AlphaFoldDB" id="A0A919E5Z3"/>
<dbReference type="SUPFAM" id="SSF103054">
    <property type="entry name" value="General secretion pathway protein M, EpsM"/>
    <property type="match status" value="1"/>
</dbReference>
<proteinExistence type="inferred from homology"/>
<evidence type="ECO:0000256" key="4">
    <source>
        <dbReference type="ARBA" id="ARBA00022475"/>
    </source>
</evidence>
<gene>
    <name evidence="11" type="ORF">GCM10017044_09640</name>
</gene>
<comment type="similarity">
    <text evidence="2">Belongs to the GSP M family.</text>
</comment>